<organism evidence="1 2">
    <name type="scientific">Flammeovirga agarivorans</name>
    <dbReference type="NCBI Taxonomy" id="2726742"/>
    <lineage>
        <taxon>Bacteria</taxon>
        <taxon>Pseudomonadati</taxon>
        <taxon>Bacteroidota</taxon>
        <taxon>Cytophagia</taxon>
        <taxon>Cytophagales</taxon>
        <taxon>Flammeovirgaceae</taxon>
        <taxon>Flammeovirga</taxon>
    </lineage>
</organism>
<sequence length="523" mass="59198">MNYIKSTLLLLIFTIGFISCDNEENPIPSNQPIVSKSYKMIQPEEFTYNGTVNLEEDEDGKIILRVTLDQAASEEYQVQLYNGSIDLSATSIETLTPIAEGETESITDLSEKYTYQELTQINAHLRVIKKENDLNIESITELGTNEFDYDGEKTYEITNASGEVVGYSTFIPRTDGPMLVGVNLVNPDNQYEYVIDLYEGTKNSGVKTDNPFIELANIPMFSDNNSYTNLPEEYSTPASIEDAFLLIEKKPIVQGEGYYGKADVGGNELTGEVMMYDFAKPGSEDFINGWVKFEERVNGNVLFSHQMTGDSKPYSSFVINLNDDNYFEQGVILAHLGKTKVDTDEVIYFDLRERKDGTPITYNEIISSEYSVRMNKDSDPEYNGTEYFALSDVGTSALNGTHTISVFNFNHIDYSGEEFTIEMHERINGMAFFKSSYSEFLEESESYRIYLYEGTDYTDESAAQVALVGILDERYNDPTYEEDIINVDVNGDSINYDQLLERAGHYRLIRQSDEEVIANGLLK</sequence>
<dbReference type="Proteomes" id="UP000585050">
    <property type="component" value="Unassembled WGS sequence"/>
</dbReference>
<proteinExistence type="predicted"/>
<evidence type="ECO:0000313" key="1">
    <source>
        <dbReference type="EMBL" id="NLR90783.1"/>
    </source>
</evidence>
<keyword evidence="2" id="KW-1185">Reference proteome</keyword>
<reference evidence="1 2" key="1">
    <citation type="submission" date="2020-04" db="EMBL/GenBank/DDBJ databases">
        <title>Flammeovirga sp. SR4, a novel species isolated from seawater.</title>
        <authorList>
            <person name="Wang X."/>
        </authorList>
    </citation>
    <scope>NUCLEOTIDE SEQUENCE [LARGE SCALE GENOMIC DNA]</scope>
    <source>
        <strain evidence="1 2">SR4</strain>
    </source>
</reference>
<dbReference type="PROSITE" id="PS51257">
    <property type="entry name" value="PROKAR_LIPOPROTEIN"/>
    <property type="match status" value="1"/>
</dbReference>
<protein>
    <submittedName>
        <fullName evidence="1">Uncharacterized protein</fullName>
    </submittedName>
</protein>
<comment type="caution">
    <text evidence="1">The sequence shown here is derived from an EMBL/GenBank/DDBJ whole genome shotgun (WGS) entry which is preliminary data.</text>
</comment>
<accession>A0A7X8XUX8</accession>
<gene>
    <name evidence="1" type="ORF">HGP29_06180</name>
</gene>
<name>A0A7X8XUX8_9BACT</name>
<evidence type="ECO:0000313" key="2">
    <source>
        <dbReference type="Proteomes" id="UP000585050"/>
    </source>
</evidence>
<dbReference type="AlphaFoldDB" id="A0A7X8XUX8"/>
<dbReference type="RefSeq" id="WP_168881499.1">
    <property type="nucleotide sequence ID" value="NZ_JABAIL010000002.1"/>
</dbReference>
<dbReference type="EMBL" id="JABAIL010000002">
    <property type="protein sequence ID" value="NLR90783.1"/>
    <property type="molecule type" value="Genomic_DNA"/>
</dbReference>